<keyword evidence="3" id="KW-0238">DNA-binding</keyword>
<dbReference type="RefSeq" id="WP_308955905.1">
    <property type="nucleotide sequence ID" value="NZ_JAVICY010000009.1"/>
</dbReference>
<reference evidence="5" key="1">
    <citation type="submission" date="2023-08" db="EMBL/GenBank/DDBJ databases">
        <title>Emergence of clinically-relevant ST2 carbapenem-resistant Acinetobacter baumannii strains in hospital sewages in Zhejiang, East of China.</title>
        <authorList>
            <person name="Kaichao C."/>
            <person name="Zhang R."/>
        </authorList>
    </citation>
    <scope>NUCLEOTIDE SEQUENCE</scope>
    <source>
        <strain evidence="5">M-SY-60</strain>
    </source>
</reference>
<accession>A0AAW8JG31</accession>
<feature type="domain" description="Type I restriction modification DNA specificity" evidence="4">
    <location>
        <begin position="215"/>
        <end position="387"/>
    </location>
</feature>
<dbReference type="CDD" id="cd17273">
    <property type="entry name" value="RMtype1_S_EcoJA69PI-TRD1-CR1_like"/>
    <property type="match status" value="1"/>
</dbReference>
<dbReference type="Gene3D" id="3.90.220.20">
    <property type="entry name" value="DNA methylase specificity domains"/>
    <property type="match status" value="2"/>
</dbReference>
<name>A0AAW8JG31_9GAMM</name>
<feature type="domain" description="Type I restriction modification DNA specificity" evidence="4">
    <location>
        <begin position="14"/>
        <end position="184"/>
    </location>
</feature>
<dbReference type="Gene3D" id="1.10.287.1120">
    <property type="entry name" value="Bipartite methylase S protein"/>
    <property type="match status" value="1"/>
</dbReference>
<evidence type="ECO:0000256" key="3">
    <source>
        <dbReference type="ARBA" id="ARBA00023125"/>
    </source>
</evidence>
<sequence>MSTPKLRFKEFGGDWAKTSLNQITTKIGDGIHATPKYDDNGLIPFINGNNLINGNVKIFDNTKRINLDEFKKYSQKLSEQTIFLSINGTIGNLAFYRNETVLLGKSVCFISLAENVNPNFIYQLLQSPQISKTFNAELTGTTIKNLSLATVRNSEFYYPKKEEQTKIASFLSAVDQKISQLTQKHELLSQYKQGMMQKLFSQQIRFKADDGSEFEEWASKTLDEVANIVGGGTPSTIHEEYWNGDIVWLTPSEINQKFIKNSKRTISELGVQKSSAKKLPVGTVLFTSRATIGEVAITTDELTTNQGFQSFITNDNTLNEFLYYWIIHHKKDFVERASGSTFLEISKSKIQPMQIQLPCPEEQTKIANFLSAIDQKIEVVAQQIKQAKTWKKGLLQQMFV</sequence>
<comment type="similarity">
    <text evidence="1">Belongs to the type-I restriction system S methylase family.</text>
</comment>
<keyword evidence="5" id="KW-0255">Endonuclease</keyword>
<dbReference type="GO" id="GO:0004519">
    <property type="term" value="F:endonuclease activity"/>
    <property type="evidence" value="ECO:0007669"/>
    <property type="project" value="UniProtKB-KW"/>
</dbReference>
<dbReference type="InterPro" id="IPR000055">
    <property type="entry name" value="Restrct_endonuc_typeI_TRD"/>
</dbReference>
<dbReference type="GO" id="GO:0003677">
    <property type="term" value="F:DNA binding"/>
    <property type="evidence" value="ECO:0007669"/>
    <property type="project" value="UniProtKB-KW"/>
</dbReference>
<gene>
    <name evidence="5" type="ORF">RFH51_01860</name>
</gene>
<dbReference type="SUPFAM" id="SSF116734">
    <property type="entry name" value="DNA methylase specificity domain"/>
    <property type="match status" value="2"/>
</dbReference>
<comment type="caution">
    <text evidence="5">The sequence shown here is derived from an EMBL/GenBank/DDBJ whole genome shotgun (WGS) entry which is preliminary data.</text>
</comment>
<evidence type="ECO:0000256" key="1">
    <source>
        <dbReference type="ARBA" id="ARBA00010923"/>
    </source>
</evidence>
<protein>
    <submittedName>
        <fullName evidence="5">Restriction endonuclease subunit S</fullName>
        <ecNumber evidence="5">3.1.21.-</ecNumber>
    </submittedName>
</protein>
<keyword evidence="5" id="KW-0378">Hydrolase</keyword>
<dbReference type="EMBL" id="JAVIDA010000002">
    <property type="protein sequence ID" value="MDQ9070213.1"/>
    <property type="molecule type" value="Genomic_DNA"/>
</dbReference>
<dbReference type="EC" id="3.1.21.-" evidence="5"/>
<dbReference type="InterPro" id="IPR052021">
    <property type="entry name" value="Type-I_RS_S_subunit"/>
</dbReference>
<evidence type="ECO:0000256" key="2">
    <source>
        <dbReference type="ARBA" id="ARBA00022747"/>
    </source>
</evidence>
<dbReference type="PANTHER" id="PTHR30408">
    <property type="entry name" value="TYPE-1 RESTRICTION ENZYME ECOKI SPECIFICITY PROTEIN"/>
    <property type="match status" value="1"/>
</dbReference>
<proteinExistence type="inferred from homology"/>
<dbReference type="PANTHER" id="PTHR30408:SF13">
    <property type="entry name" value="TYPE I RESTRICTION ENZYME HINDI SPECIFICITY SUBUNIT"/>
    <property type="match status" value="1"/>
</dbReference>
<evidence type="ECO:0000313" key="6">
    <source>
        <dbReference type="Proteomes" id="UP001243195"/>
    </source>
</evidence>
<keyword evidence="5" id="KW-0540">Nuclease</keyword>
<dbReference type="GO" id="GO:0009307">
    <property type="term" value="P:DNA restriction-modification system"/>
    <property type="evidence" value="ECO:0007669"/>
    <property type="project" value="UniProtKB-KW"/>
</dbReference>
<dbReference type="GO" id="GO:0016787">
    <property type="term" value="F:hydrolase activity"/>
    <property type="evidence" value="ECO:0007669"/>
    <property type="project" value="UniProtKB-KW"/>
</dbReference>
<dbReference type="Pfam" id="PF01420">
    <property type="entry name" value="Methylase_S"/>
    <property type="match status" value="2"/>
</dbReference>
<evidence type="ECO:0000313" key="5">
    <source>
        <dbReference type="EMBL" id="MDQ9070213.1"/>
    </source>
</evidence>
<dbReference type="InterPro" id="IPR044946">
    <property type="entry name" value="Restrct_endonuc_typeI_TRD_sf"/>
</dbReference>
<evidence type="ECO:0000259" key="4">
    <source>
        <dbReference type="Pfam" id="PF01420"/>
    </source>
</evidence>
<keyword evidence="2" id="KW-0680">Restriction system</keyword>
<organism evidence="5 6">
    <name type="scientific">Acinetobacter gerneri</name>
    <dbReference type="NCBI Taxonomy" id="202952"/>
    <lineage>
        <taxon>Bacteria</taxon>
        <taxon>Pseudomonadati</taxon>
        <taxon>Pseudomonadota</taxon>
        <taxon>Gammaproteobacteria</taxon>
        <taxon>Moraxellales</taxon>
        <taxon>Moraxellaceae</taxon>
        <taxon>Acinetobacter</taxon>
    </lineage>
</organism>
<dbReference type="AlphaFoldDB" id="A0AAW8JG31"/>
<dbReference type="Proteomes" id="UP001243195">
    <property type="component" value="Unassembled WGS sequence"/>
</dbReference>